<proteinExistence type="predicted"/>
<dbReference type="AlphaFoldDB" id="E3ZUU1"/>
<reference evidence="1" key="1">
    <citation type="journal article" date="2010" name="Microbiol. Resour. Announc.">
        <title>Comparative genomics of the bacterial genus Listeria: Genome evolution is characterized by limited gene acquisition and limited gene loss.</title>
        <authorList>
            <person name="den Bakker H.C."/>
            <person name="Cummings C.A."/>
            <person name="Ferreira V."/>
            <person name="Vatta P."/>
            <person name="Orsi R.H."/>
            <person name="Degoricija L."/>
            <person name="Barker M."/>
            <person name="Petrauskene O."/>
            <person name="Furtado M.R."/>
            <person name="Wiedmann M."/>
        </authorList>
    </citation>
    <scope>NUCLEOTIDE SEQUENCE [LARGE SCALE GENOMIC DNA]</scope>
    <source>
        <strain evidence="1">FSL N1-067</strain>
    </source>
</reference>
<protein>
    <submittedName>
        <fullName evidence="1">Uncharacterized protein</fullName>
    </submittedName>
</protein>
<organism evidence="1">
    <name type="scientific">Listeria seeligeri FSL N1-067</name>
    <dbReference type="NCBI Taxonomy" id="702453"/>
    <lineage>
        <taxon>Bacteria</taxon>
        <taxon>Bacillati</taxon>
        <taxon>Bacillota</taxon>
        <taxon>Bacilli</taxon>
        <taxon>Bacillales</taxon>
        <taxon>Listeriaceae</taxon>
        <taxon>Listeria</taxon>
    </lineage>
</organism>
<dbReference type="EMBL" id="ADXJ01001466">
    <property type="protein sequence ID" value="EFR98605.1"/>
    <property type="molecule type" value="Genomic_DNA"/>
</dbReference>
<sequence length="131" mass="14891">MNEQSHQYLLEEKEKTQLSDGKIMDKIIAEYQSLKQEKASIAYVGQEINKTVQEAFGALFNSIRLGINSTDKNTRILVEIANGFLMKQSDQTIITTDDLISVGLEEATRKVQADIKRAQQMKLDKQKKERG</sequence>
<dbReference type="Proteomes" id="UP000004302">
    <property type="component" value="Chromosome"/>
</dbReference>
<gene>
    <name evidence="1" type="ORF">NT03LS_3562</name>
</gene>
<comment type="caution">
    <text evidence="1">The sequence shown here is derived from an EMBL/GenBank/DDBJ whole genome shotgun (WGS) entry which is preliminary data.</text>
</comment>
<dbReference type="HOGENOM" id="CLU_149143_0_0_9"/>
<name>E3ZUU1_LISSE</name>
<evidence type="ECO:0000313" key="1">
    <source>
        <dbReference type="EMBL" id="EFR98605.1"/>
    </source>
</evidence>
<accession>E3ZUU1</accession>
<dbReference type="PATRIC" id="fig|702453.3.peg.2743"/>